<feature type="binding site" evidence="9">
    <location>
        <position position="213"/>
    </location>
    <ligand>
        <name>1-deoxy-D-xylulose 5-phosphate</name>
        <dbReference type="ChEBI" id="CHEBI:57792"/>
    </ligand>
</feature>
<feature type="binding site" evidence="9">
    <location>
        <position position="168"/>
    </location>
    <ligand>
        <name>1-deoxy-D-xylulose 5-phosphate</name>
        <dbReference type="ChEBI" id="CHEBI:57792"/>
    </ligand>
</feature>
<dbReference type="Gene3D" id="3.40.50.720">
    <property type="entry name" value="NAD(P)-binding Rossmann-like Domain"/>
    <property type="match status" value="1"/>
</dbReference>
<feature type="binding site" evidence="9">
    <location>
        <position position="145"/>
    </location>
    <ligand>
        <name>1-deoxy-D-xylulose 5-phosphate</name>
        <dbReference type="ChEBI" id="CHEBI:57792"/>
    </ligand>
</feature>
<evidence type="ECO:0000259" key="10">
    <source>
        <dbReference type="Pfam" id="PF02670"/>
    </source>
</evidence>
<dbReference type="KEGG" id="mpz:Marpi_0598"/>
<feature type="domain" description="DXP reductoisomerase C-terminal" evidence="12">
    <location>
        <begin position="252"/>
        <end position="366"/>
    </location>
</feature>
<name>H2J5Q2_MARPK</name>
<feature type="binding site" evidence="9">
    <location>
        <position position="213"/>
    </location>
    <ligand>
        <name>Mn(2+)</name>
        <dbReference type="ChEBI" id="CHEBI:29035"/>
    </ligand>
</feature>
<keyword evidence="3 9" id="KW-0479">Metal-binding</keyword>
<comment type="caution">
    <text evidence="9">Lacks conserved residue(s) required for the propagation of feature annotation.</text>
</comment>
<comment type="pathway">
    <text evidence="1 9">Isoprenoid biosynthesis; isopentenyl diphosphate biosynthesis via DXP pathway; isopentenyl diphosphate from 1-deoxy-D-xylulose 5-phosphate: step 1/6.</text>
</comment>
<dbReference type="InterPro" id="IPR003821">
    <property type="entry name" value="DXP_reductoisomerase"/>
</dbReference>
<comment type="function">
    <text evidence="9">Catalyzes the NADPH-dependent rearrangement and reduction of 1-deoxy-D-xylulose-5-phosphate (DXP) to 2-C-methyl-D-erythritol 4-phosphate (MEP).</text>
</comment>
<feature type="binding site" evidence="9">
    <location>
        <position position="146"/>
    </location>
    <ligand>
        <name>1-deoxy-D-xylulose 5-phosphate</name>
        <dbReference type="ChEBI" id="CHEBI:57792"/>
    </ligand>
</feature>
<evidence type="ECO:0000256" key="5">
    <source>
        <dbReference type="ARBA" id="ARBA00023002"/>
    </source>
</evidence>
<feature type="binding site" evidence="9">
    <location>
        <position position="146"/>
    </location>
    <ligand>
        <name>Mn(2+)</name>
        <dbReference type="ChEBI" id="CHEBI:29035"/>
    </ligand>
</feature>
<dbReference type="GO" id="GO:0070402">
    <property type="term" value="F:NADPH binding"/>
    <property type="evidence" value="ECO:0007669"/>
    <property type="project" value="InterPro"/>
</dbReference>
<dbReference type="PANTHER" id="PTHR30525">
    <property type="entry name" value="1-DEOXY-D-XYLULOSE 5-PHOSPHATE REDUCTOISOMERASE"/>
    <property type="match status" value="1"/>
</dbReference>
<feature type="binding site" evidence="9">
    <location>
        <position position="38"/>
    </location>
    <ligand>
        <name>NADPH</name>
        <dbReference type="ChEBI" id="CHEBI:57783"/>
    </ligand>
</feature>
<gene>
    <name evidence="9" type="primary">dxr</name>
    <name evidence="13" type="ordered locus">Marpi_0598</name>
</gene>
<feature type="binding site" evidence="9">
    <location>
        <position position="118"/>
    </location>
    <ligand>
        <name>NADPH</name>
        <dbReference type="ChEBI" id="CHEBI:57783"/>
    </ligand>
</feature>
<evidence type="ECO:0000256" key="3">
    <source>
        <dbReference type="ARBA" id="ARBA00022723"/>
    </source>
</evidence>
<evidence type="ECO:0000313" key="13">
    <source>
        <dbReference type="EMBL" id="AEX85038.1"/>
    </source>
</evidence>
<sequence>MKIAITGVTGSIGTQTLEVLEFLKNKGFDFEIVGVSAGSNDKKLIEIIKKWNPKYAAIEKKELSEKIENTNVFSGNGATLKMLKNSKPDFTIVATGGAAGIRHTLKAIEVSKRIGLANKESIVCGGNMLLNYAKEHNTEIIPVDSEHSALFQLKNGDDIPYKLIITASGGALRDVPLEELENVTVEDVLNHPVWSMGKRITIDSATMVNKGLEVIEAYYLFGIKNIDVVINRNSHIHSIIAYKDGVMKFHYGIPDMKIPIAYSITYPKRIFEYKLPDITLEPVKFEKVDYNRYPALKLAFEILGNQKLQITFNAADEIAVKLFLERKIKYTDIYKIVKNSVDYFEKQNIVLNDFEDIINLDREVRIYAEKIFS</sequence>
<dbReference type="SUPFAM" id="SSF55347">
    <property type="entry name" value="Glyceraldehyde-3-phosphate dehydrogenase-like, C-terminal domain"/>
    <property type="match status" value="1"/>
</dbReference>
<reference evidence="14" key="2">
    <citation type="submission" date="2012-01" db="EMBL/GenBank/DDBJ databases">
        <title>Complete sequence of chromosome of Marinitoga piezophila KA3.</title>
        <authorList>
            <person name="Lucas S."/>
            <person name="Han J."/>
            <person name="Lapidus A."/>
            <person name="Cheng J.-F."/>
            <person name="Goodwin L."/>
            <person name="Pitluck S."/>
            <person name="Peters L."/>
            <person name="Mikhailova N."/>
            <person name="Teshima H."/>
            <person name="Detter J.C."/>
            <person name="Han C."/>
            <person name="Tapia R."/>
            <person name="Land M."/>
            <person name="Hauser L."/>
            <person name="Kyrpides N."/>
            <person name="Ivanova N."/>
            <person name="Pagani I."/>
            <person name="Jebbar M."/>
            <person name="Vannier P."/>
            <person name="Oger P."/>
            <person name="Cario A."/>
            <person name="Bartlett D."/>
            <person name="Noll K.M."/>
            <person name="Woyke T."/>
        </authorList>
    </citation>
    <scope>NUCLEOTIDE SEQUENCE [LARGE SCALE GENOMIC DNA]</scope>
    <source>
        <strain evidence="14">DSM 14283 / JCM 11233 / KA3</strain>
    </source>
</reference>
<dbReference type="InterPro" id="IPR026877">
    <property type="entry name" value="DXPR_C"/>
</dbReference>
<keyword evidence="6 9" id="KW-0464">Manganese</keyword>
<evidence type="ECO:0000313" key="14">
    <source>
        <dbReference type="Proteomes" id="UP000007161"/>
    </source>
</evidence>
<accession>H2J5Q2</accession>
<dbReference type="InterPro" id="IPR013644">
    <property type="entry name" value="DXP_reductoisomerase_C"/>
</dbReference>
<organism evidence="13 14">
    <name type="scientific">Marinitoga piezophila (strain DSM 14283 / JCM 11233 / KA3)</name>
    <dbReference type="NCBI Taxonomy" id="443254"/>
    <lineage>
        <taxon>Bacteria</taxon>
        <taxon>Thermotogati</taxon>
        <taxon>Thermotogota</taxon>
        <taxon>Thermotogae</taxon>
        <taxon>Petrotogales</taxon>
        <taxon>Petrotogaceae</taxon>
        <taxon>Marinitoga</taxon>
    </lineage>
</organism>
<feature type="binding site" evidence="9">
    <location>
        <position position="10"/>
    </location>
    <ligand>
        <name>NADPH</name>
        <dbReference type="ChEBI" id="CHEBI:57783"/>
    </ligand>
</feature>
<evidence type="ECO:0000256" key="7">
    <source>
        <dbReference type="ARBA" id="ARBA00023229"/>
    </source>
</evidence>
<keyword evidence="13" id="KW-0413">Isomerase</keyword>
<feature type="binding site" evidence="9">
    <location>
        <position position="40"/>
    </location>
    <ligand>
        <name>NADPH</name>
        <dbReference type="ChEBI" id="CHEBI:57783"/>
    </ligand>
</feature>
<evidence type="ECO:0000259" key="11">
    <source>
        <dbReference type="Pfam" id="PF08436"/>
    </source>
</evidence>
<dbReference type="FunFam" id="3.40.50.720:FF:000045">
    <property type="entry name" value="1-deoxy-D-xylulose 5-phosphate reductoisomerase"/>
    <property type="match status" value="1"/>
</dbReference>
<feature type="binding site" evidence="9">
    <location>
        <position position="11"/>
    </location>
    <ligand>
        <name>NADPH</name>
        <dbReference type="ChEBI" id="CHEBI:57783"/>
    </ligand>
</feature>
<dbReference type="GO" id="GO:0030145">
    <property type="term" value="F:manganese ion binding"/>
    <property type="evidence" value="ECO:0007669"/>
    <property type="project" value="TreeGrafter"/>
</dbReference>
<keyword evidence="7 9" id="KW-0414">Isoprene biosynthesis</keyword>
<feature type="binding site" evidence="9">
    <location>
        <position position="197"/>
    </location>
    <ligand>
        <name>NADPH</name>
        <dbReference type="ChEBI" id="CHEBI:57783"/>
    </ligand>
</feature>
<evidence type="ECO:0000259" key="12">
    <source>
        <dbReference type="Pfam" id="PF13288"/>
    </source>
</evidence>
<feature type="binding site" evidence="9">
    <location>
        <position position="120"/>
    </location>
    <ligand>
        <name>NADPH</name>
        <dbReference type="ChEBI" id="CHEBI:57783"/>
    </ligand>
</feature>
<evidence type="ECO:0000256" key="6">
    <source>
        <dbReference type="ARBA" id="ARBA00023211"/>
    </source>
</evidence>
<feature type="binding site" evidence="9">
    <location>
        <position position="119"/>
    </location>
    <ligand>
        <name>1-deoxy-D-xylulose 5-phosphate</name>
        <dbReference type="ChEBI" id="CHEBI:57792"/>
    </ligand>
</feature>
<feature type="domain" description="1-deoxy-D-xylulose 5-phosphate reductoisomerase N-terminal" evidence="10">
    <location>
        <begin position="3"/>
        <end position="126"/>
    </location>
</feature>
<evidence type="ECO:0000256" key="2">
    <source>
        <dbReference type="ARBA" id="ARBA00006825"/>
    </source>
</evidence>
<keyword evidence="4 9" id="KW-0521">NADP</keyword>
<dbReference type="STRING" id="443254.Marpi_0598"/>
<dbReference type="Gene3D" id="1.10.1740.10">
    <property type="match status" value="1"/>
</dbReference>
<feature type="binding site" evidence="9">
    <location>
        <position position="191"/>
    </location>
    <ligand>
        <name>1-deoxy-D-xylulose 5-phosphate</name>
        <dbReference type="ChEBI" id="CHEBI:57792"/>
    </ligand>
</feature>
<dbReference type="Pfam" id="PF13288">
    <property type="entry name" value="DXPR_C"/>
    <property type="match status" value="1"/>
</dbReference>
<dbReference type="InterPro" id="IPR013512">
    <property type="entry name" value="DXP_reductoisomerase_N"/>
</dbReference>
<comment type="catalytic activity">
    <reaction evidence="8">
        <text>2-C-methyl-D-erythritol 4-phosphate + NADP(+) = 1-deoxy-D-xylulose 5-phosphate + NADPH + H(+)</text>
        <dbReference type="Rhea" id="RHEA:13717"/>
        <dbReference type="ChEBI" id="CHEBI:15378"/>
        <dbReference type="ChEBI" id="CHEBI:57783"/>
        <dbReference type="ChEBI" id="CHEBI:57792"/>
        <dbReference type="ChEBI" id="CHEBI:58262"/>
        <dbReference type="ChEBI" id="CHEBI:58349"/>
        <dbReference type="EC" id="1.1.1.267"/>
    </reaction>
    <physiologicalReaction direction="right-to-left" evidence="8">
        <dbReference type="Rhea" id="RHEA:13719"/>
    </physiologicalReaction>
</comment>
<dbReference type="UniPathway" id="UPA00056">
    <property type="reaction ID" value="UER00092"/>
</dbReference>
<evidence type="ECO:0000256" key="1">
    <source>
        <dbReference type="ARBA" id="ARBA00005094"/>
    </source>
</evidence>
<feature type="binding site" evidence="9">
    <location>
        <position position="9"/>
    </location>
    <ligand>
        <name>NADPH</name>
        <dbReference type="ChEBI" id="CHEBI:57783"/>
    </ligand>
</feature>
<feature type="binding site" evidence="9">
    <location>
        <position position="210"/>
    </location>
    <ligand>
        <name>1-deoxy-D-xylulose 5-phosphate</name>
        <dbReference type="ChEBI" id="CHEBI:57792"/>
    </ligand>
</feature>
<dbReference type="SUPFAM" id="SSF69055">
    <property type="entry name" value="1-deoxy-D-xylulose-5-phosphate reductoisomerase, C-terminal domain"/>
    <property type="match status" value="1"/>
</dbReference>
<feature type="binding site" evidence="9">
    <location>
        <position position="204"/>
    </location>
    <ligand>
        <name>1-deoxy-D-xylulose 5-phosphate</name>
        <dbReference type="ChEBI" id="CHEBI:57792"/>
    </ligand>
</feature>
<reference evidence="13 14" key="1">
    <citation type="journal article" date="2012" name="J. Bacteriol.">
        <title>Complete Genome Sequence of the Thermophilic, Piezophilic, Heterotrophic Bacterium Marinitoga piezophila KA3.</title>
        <authorList>
            <person name="Lucas S."/>
            <person name="Han J."/>
            <person name="Lapidus A."/>
            <person name="Cheng J.F."/>
            <person name="Goodwin L.A."/>
            <person name="Pitluck S."/>
            <person name="Peters L."/>
            <person name="Mikhailova N."/>
            <person name="Teshima H."/>
            <person name="Detter J.C."/>
            <person name="Han C."/>
            <person name="Tapia R."/>
            <person name="Land M."/>
            <person name="Hauser L."/>
            <person name="Kyrpides N.C."/>
            <person name="Ivanova N."/>
            <person name="Pagani I."/>
            <person name="Vannier P."/>
            <person name="Oger P."/>
            <person name="Bartlett D.H."/>
            <person name="Noll K.M."/>
            <person name="Woyke T."/>
            <person name="Jebbar M."/>
        </authorList>
    </citation>
    <scope>NUCLEOTIDE SEQUENCE [LARGE SCALE GENOMIC DNA]</scope>
    <source>
        <strain evidence="14">DSM 14283 / JCM 11233 / KA3</strain>
    </source>
</reference>
<dbReference type="PANTHER" id="PTHR30525:SF0">
    <property type="entry name" value="1-DEOXY-D-XYLULOSE 5-PHOSPHATE REDUCTOISOMERASE, CHLOROPLASTIC"/>
    <property type="match status" value="1"/>
</dbReference>
<comment type="cofactor">
    <cofactor evidence="9">
        <name>Mg(2+)</name>
        <dbReference type="ChEBI" id="CHEBI:18420"/>
    </cofactor>
    <cofactor evidence="9">
        <name>Mn(2+)</name>
        <dbReference type="ChEBI" id="CHEBI:29035"/>
    </cofactor>
</comment>
<dbReference type="PIRSF" id="PIRSF006205">
    <property type="entry name" value="Dxp_reductismrs"/>
    <property type="match status" value="1"/>
</dbReference>
<protein>
    <recommendedName>
        <fullName evidence="9">1-deoxy-D-xylulose 5-phosphate reductoisomerase</fullName>
        <shortName evidence="9">DXP reductoisomerase</shortName>
        <ecNumber evidence="9">1.1.1.267</ecNumber>
    </recommendedName>
    <alternativeName>
        <fullName evidence="9">1-deoxyxylulose-5-phosphate reductoisomerase</fullName>
    </alternativeName>
    <alternativeName>
        <fullName evidence="9">2-C-methyl-D-erythritol 4-phosphate synthase</fullName>
    </alternativeName>
</protein>
<dbReference type="AlphaFoldDB" id="H2J5Q2"/>
<evidence type="ECO:0000256" key="4">
    <source>
        <dbReference type="ARBA" id="ARBA00022857"/>
    </source>
</evidence>
<dbReference type="Pfam" id="PF08436">
    <property type="entry name" value="DXP_redisom_C"/>
    <property type="match status" value="1"/>
</dbReference>
<dbReference type="InterPro" id="IPR036291">
    <property type="entry name" value="NAD(P)-bd_dom_sf"/>
</dbReference>
<evidence type="ECO:0000256" key="9">
    <source>
        <dbReference type="HAMAP-Rule" id="MF_00183"/>
    </source>
</evidence>
<dbReference type="HOGENOM" id="CLU_035714_0_0_0"/>
<dbReference type="EC" id="1.1.1.267" evidence="9"/>
<dbReference type="GO" id="GO:0051484">
    <property type="term" value="P:isopentenyl diphosphate biosynthetic process, methylerythritol 4-phosphate pathway involved in terpenoid biosynthetic process"/>
    <property type="evidence" value="ECO:0007669"/>
    <property type="project" value="UniProtKB-ARBA"/>
</dbReference>
<feature type="binding site" evidence="9">
    <location>
        <position position="209"/>
    </location>
    <ligand>
        <name>1-deoxy-D-xylulose 5-phosphate</name>
        <dbReference type="ChEBI" id="CHEBI:57792"/>
    </ligand>
</feature>
<dbReference type="HAMAP" id="MF_00183">
    <property type="entry name" value="DXP_reductoisom"/>
    <property type="match status" value="1"/>
</dbReference>
<dbReference type="SUPFAM" id="SSF51735">
    <property type="entry name" value="NAD(P)-binding Rossmann-fold domains"/>
    <property type="match status" value="1"/>
</dbReference>
<keyword evidence="5 9" id="KW-0560">Oxidoreductase</keyword>
<keyword evidence="14" id="KW-1185">Reference proteome</keyword>
<feature type="domain" description="1-deoxy-D-xylulose 5-phosphate reductoisomerase C-terminal" evidence="11">
    <location>
        <begin position="140"/>
        <end position="221"/>
    </location>
</feature>
<evidence type="ECO:0000256" key="8">
    <source>
        <dbReference type="ARBA" id="ARBA00048543"/>
    </source>
</evidence>
<feature type="binding site" evidence="9">
    <location>
        <position position="144"/>
    </location>
    <ligand>
        <name>Mn(2+)</name>
        <dbReference type="ChEBI" id="CHEBI:29035"/>
    </ligand>
</feature>
<dbReference type="NCBIfam" id="TIGR00243">
    <property type="entry name" value="Dxr"/>
    <property type="match status" value="1"/>
</dbReference>
<proteinExistence type="inferred from homology"/>
<dbReference type="GO" id="GO:0030604">
    <property type="term" value="F:1-deoxy-D-xylulose-5-phosphate reductoisomerase activity"/>
    <property type="evidence" value="ECO:0007669"/>
    <property type="project" value="UniProtKB-UniRule"/>
</dbReference>
<keyword evidence="9" id="KW-0460">Magnesium</keyword>
<dbReference type="GO" id="GO:0016853">
    <property type="term" value="F:isomerase activity"/>
    <property type="evidence" value="ECO:0007669"/>
    <property type="project" value="UniProtKB-KW"/>
</dbReference>
<dbReference type="InterPro" id="IPR036169">
    <property type="entry name" value="DXPR_C_sf"/>
</dbReference>
<dbReference type="Pfam" id="PF02670">
    <property type="entry name" value="DXP_reductoisom"/>
    <property type="match status" value="1"/>
</dbReference>
<dbReference type="eggNOG" id="COG0743">
    <property type="taxonomic scope" value="Bacteria"/>
</dbReference>
<dbReference type="Proteomes" id="UP000007161">
    <property type="component" value="Chromosome"/>
</dbReference>
<dbReference type="EMBL" id="CP003257">
    <property type="protein sequence ID" value="AEX85038.1"/>
    <property type="molecule type" value="Genomic_DNA"/>
</dbReference>
<comment type="similarity">
    <text evidence="2 9">Belongs to the DXR family.</text>
</comment>
<feature type="binding site" evidence="9">
    <location>
        <position position="12"/>
    </location>
    <ligand>
        <name>NADPH</name>
        <dbReference type="ChEBI" id="CHEBI:57783"/>
    </ligand>
</feature>